<sequence length="89" mass="10122">SEEMAEPLYKETKIICVSINIAETLSDPWHKRRQMDDYTVDSTLGARTPCDTGNPFKHDLLYPRLDRMLSELGNGFSCAEEKLMKGIQA</sequence>
<proteinExistence type="predicted"/>
<dbReference type="EMBL" id="JAMKFB020000018">
    <property type="protein sequence ID" value="KAL0169050.1"/>
    <property type="molecule type" value="Genomic_DNA"/>
</dbReference>
<reference evidence="1 2" key="1">
    <citation type="submission" date="2024-05" db="EMBL/GenBank/DDBJ databases">
        <title>Genome sequencing and assembly of Indian major carp, Cirrhinus mrigala (Hamilton, 1822).</title>
        <authorList>
            <person name="Mohindra V."/>
            <person name="Chowdhury L.M."/>
            <person name="Lal K."/>
            <person name="Jena J.K."/>
        </authorList>
    </citation>
    <scope>NUCLEOTIDE SEQUENCE [LARGE SCALE GENOMIC DNA]</scope>
    <source>
        <strain evidence="1">CM1030</strain>
        <tissue evidence="1">Blood</tissue>
    </source>
</reference>
<keyword evidence="2" id="KW-1185">Reference proteome</keyword>
<gene>
    <name evidence="1" type="ORF">M9458_037272</name>
</gene>
<accession>A0ABD0P5C5</accession>
<evidence type="ECO:0000313" key="2">
    <source>
        <dbReference type="Proteomes" id="UP001529510"/>
    </source>
</evidence>
<dbReference type="Proteomes" id="UP001529510">
    <property type="component" value="Unassembled WGS sequence"/>
</dbReference>
<feature type="non-terminal residue" evidence="1">
    <location>
        <position position="1"/>
    </location>
</feature>
<dbReference type="AlphaFoldDB" id="A0ABD0P5C5"/>
<protein>
    <submittedName>
        <fullName evidence="1">Uncharacterized protein</fullName>
    </submittedName>
</protein>
<name>A0ABD0P5C5_CIRMR</name>
<comment type="caution">
    <text evidence="1">The sequence shown here is derived from an EMBL/GenBank/DDBJ whole genome shotgun (WGS) entry which is preliminary data.</text>
</comment>
<evidence type="ECO:0000313" key="1">
    <source>
        <dbReference type="EMBL" id="KAL0169050.1"/>
    </source>
</evidence>
<organism evidence="1 2">
    <name type="scientific">Cirrhinus mrigala</name>
    <name type="common">Mrigala</name>
    <dbReference type="NCBI Taxonomy" id="683832"/>
    <lineage>
        <taxon>Eukaryota</taxon>
        <taxon>Metazoa</taxon>
        <taxon>Chordata</taxon>
        <taxon>Craniata</taxon>
        <taxon>Vertebrata</taxon>
        <taxon>Euteleostomi</taxon>
        <taxon>Actinopterygii</taxon>
        <taxon>Neopterygii</taxon>
        <taxon>Teleostei</taxon>
        <taxon>Ostariophysi</taxon>
        <taxon>Cypriniformes</taxon>
        <taxon>Cyprinidae</taxon>
        <taxon>Labeoninae</taxon>
        <taxon>Labeonini</taxon>
        <taxon>Cirrhinus</taxon>
    </lineage>
</organism>